<dbReference type="GO" id="GO:0003677">
    <property type="term" value="F:DNA binding"/>
    <property type="evidence" value="ECO:0007669"/>
    <property type="project" value="UniProtKB-KW"/>
</dbReference>
<dbReference type="PANTHER" id="PTHR34294">
    <property type="entry name" value="TRANSCRIPTIONAL REGULATOR-RELATED"/>
    <property type="match status" value="1"/>
</dbReference>
<evidence type="ECO:0000313" key="6">
    <source>
        <dbReference type="EMBL" id="OYN84132.1"/>
    </source>
</evidence>
<dbReference type="GO" id="GO:0030246">
    <property type="term" value="F:carbohydrate binding"/>
    <property type="evidence" value="ECO:0007669"/>
    <property type="project" value="InterPro"/>
</dbReference>
<evidence type="ECO:0000256" key="1">
    <source>
        <dbReference type="ARBA" id="ARBA00010466"/>
    </source>
</evidence>
<dbReference type="InterPro" id="IPR007324">
    <property type="entry name" value="Sugar-bd_dom_put"/>
</dbReference>
<dbReference type="Proteomes" id="UP000216533">
    <property type="component" value="Unassembled WGS sequence"/>
</dbReference>
<evidence type="ECO:0000256" key="3">
    <source>
        <dbReference type="ARBA" id="ARBA00023125"/>
    </source>
</evidence>
<organism evidence="6 7">
    <name type="scientific">Parenemella sanctibonifatiensis</name>
    <dbReference type="NCBI Taxonomy" id="2016505"/>
    <lineage>
        <taxon>Bacteria</taxon>
        <taxon>Bacillati</taxon>
        <taxon>Actinomycetota</taxon>
        <taxon>Actinomycetes</taxon>
        <taxon>Propionibacteriales</taxon>
        <taxon>Propionibacteriaceae</taxon>
        <taxon>Parenemella</taxon>
    </lineage>
</organism>
<dbReference type="Gene3D" id="3.40.50.1360">
    <property type="match status" value="1"/>
</dbReference>
<dbReference type="AlphaFoldDB" id="A0A255E422"/>
<feature type="domain" description="Sugar-binding" evidence="5">
    <location>
        <begin position="37"/>
        <end position="293"/>
    </location>
</feature>
<evidence type="ECO:0000313" key="7">
    <source>
        <dbReference type="Proteomes" id="UP000216533"/>
    </source>
</evidence>
<keyword evidence="4" id="KW-0804">Transcription</keyword>
<accession>A0A255E422</accession>
<sequence>MESVARQLKVSRSTVSRLLKQARESGVVRITLSEPRHTTTLQARRIEQLYGLRAHIVPVREGISELQRLEHVARNAAHLIGQAMTDNAKLGLAWGTTVSDVVRHLQPRDLSGVAVVQLNGAANSHTSGIPYAGSILQAAAAAFGGRAMQFPVPAFFDYAATKEAMWRERSIRSLLAVQSSVDIAVFGVGALSGPVPSHVYSAGYLGTKDMDQLRNDRVVGDVCTVFLREDGTWADIAMNGRATGLNPTELAKIPRRFCVVAGAAKVPAIRGALRARVATDLVIDEATARALLEPNAVEATRTS</sequence>
<evidence type="ECO:0000259" key="5">
    <source>
        <dbReference type="Pfam" id="PF04198"/>
    </source>
</evidence>
<keyword evidence="2" id="KW-0805">Transcription regulation</keyword>
<dbReference type="Gene3D" id="1.10.10.60">
    <property type="entry name" value="Homeodomain-like"/>
    <property type="match status" value="1"/>
</dbReference>
<dbReference type="PANTHER" id="PTHR34294:SF1">
    <property type="entry name" value="TRANSCRIPTIONAL REGULATOR LSRR"/>
    <property type="match status" value="1"/>
</dbReference>
<dbReference type="InterPro" id="IPR051054">
    <property type="entry name" value="SorC_transcr_regulators"/>
</dbReference>
<evidence type="ECO:0000256" key="4">
    <source>
        <dbReference type="ARBA" id="ARBA00023163"/>
    </source>
</evidence>
<proteinExistence type="inferred from homology"/>
<dbReference type="EMBL" id="NMVI01000029">
    <property type="protein sequence ID" value="OYN84132.1"/>
    <property type="molecule type" value="Genomic_DNA"/>
</dbReference>
<name>A0A255E422_9ACTN</name>
<evidence type="ECO:0000256" key="2">
    <source>
        <dbReference type="ARBA" id="ARBA00023015"/>
    </source>
</evidence>
<comment type="similarity">
    <text evidence="1">Belongs to the SorC transcriptional regulatory family.</text>
</comment>
<dbReference type="Pfam" id="PF04198">
    <property type="entry name" value="Sugar-bind"/>
    <property type="match status" value="1"/>
</dbReference>
<gene>
    <name evidence="6" type="ORF">CGZ92_13055</name>
</gene>
<protein>
    <submittedName>
        <fullName evidence="6">Transcriptional regulator</fullName>
    </submittedName>
</protein>
<reference evidence="6 7" key="1">
    <citation type="submission" date="2017-07" db="EMBL/GenBank/DDBJ databases">
        <title>Draft whole genome sequences of clinical Proprionibacteriaceae strains.</title>
        <authorList>
            <person name="Bernier A.-M."/>
            <person name="Bernard K."/>
            <person name="Domingo M.-C."/>
        </authorList>
    </citation>
    <scope>NUCLEOTIDE SEQUENCE [LARGE SCALE GENOMIC DNA]</scope>
    <source>
        <strain evidence="6 7">NML 160184</strain>
    </source>
</reference>
<comment type="caution">
    <text evidence="6">The sequence shown here is derived from an EMBL/GenBank/DDBJ whole genome shotgun (WGS) entry which is preliminary data.</text>
</comment>
<dbReference type="SUPFAM" id="SSF100950">
    <property type="entry name" value="NagB/RpiA/CoA transferase-like"/>
    <property type="match status" value="1"/>
</dbReference>
<keyword evidence="3" id="KW-0238">DNA-binding</keyword>
<dbReference type="InterPro" id="IPR037171">
    <property type="entry name" value="NagB/RpiA_transferase-like"/>
</dbReference>